<dbReference type="Proteomes" id="UP000195378">
    <property type="component" value="Chromosome"/>
</dbReference>
<dbReference type="EMBL" id="CP020858">
    <property type="protein sequence ID" value="ARU19626.1"/>
    <property type="molecule type" value="Genomic_DNA"/>
</dbReference>
<name>A0A1Y0F8J6_9LACO</name>
<dbReference type="RefSeq" id="WP_087448815.1">
    <property type="nucleotide sequence ID" value="NZ_CP020858.1"/>
</dbReference>
<protein>
    <submittedName>
        <fullName evidence="1">Uncharacterized protein</fullName>
    </submittedName>
</protein>
<proteinExistence type="predicted"/>
<evidence type="ECO:0000313" key="1">
    <source>
        <dbReference type="EMBL" id="ARU19626.1"/>
    </source>
</evidence>
<gene>
    <name evidence="1" type="ORF">B7R82_06325</name>
</gene>
<sequence length="281" mass="33172">MKVFLSGFDTNIGNALQVVKANNTRIPFALASFYYIQKGAYDNFKTTLEHCDEMLIDSGAHSFQKGKKVPWEEYTDKYAQFIKEHDCDKILGYFEMDVDNQIGYDRVLQLRKKLLAVTDKIIPVWHKNRGIDEFKKMCHETKGNIVAVTGFRNEDIIDKQYGAFVKYAWSCGKKIHCLGMTRTKVLDKIPFDYVDSSSWKQKAVYGGMLQWDSKRRKLVDIDVPKRTLKTNDMFYQNLEAYIEFVKHYNIKWHKVNNDLHFKIGVRKLLQKLKLRRFFIYE</sequence>
<reference evidence="1 2" key="1">
    <citation type="submission" date="2017-04" db="EMBL/GenBank/DDBJ databases">
        <title>Complete genome sequence of Lactobacillus salivarius ZLS006, a probiotic strain isolated from healthy piglet.</title>
        <authorList>
            <person name="Zhang D."/>
        </authorList>
    </citation>
    <scope>NUCLEOTIDE SEQUENCE [LARGE SCALE GENOMIC DNA]</scope>
    <source>
        <strain evidence="1 2">ZLS006</strain>
    </source>
</reference>
<dbReference type="AlphaFoldDB" id="A0A1Y0F8J6"/>
<organism evidence="1 2">
    <name type="scientific">Ligilactobacillus salivarius</name>
    <dbReference type="NCBI Taxonomy" id="1624"/>
    <lineage>
        <taxon>Bacteria</taxon>
        <taxon>Bacillati</taxon>
        <taxon>Bacillota</taxon>
        <taxon>Bacilli</taxon>
        <taxon>Lactobacillales</taxon>
        <taxon>Lactobacillaceae</taxon>
        <taxon>Ligilactobacillus</taxon>
    </lineage>
</organism>
<evidence type="ECO:0000313" key="2">
    <source>
        <dbReference type="Proteomes" id="UP000195378"/>
    </source>
</evidence>
<accession>A0A1Y0F8J6</accession>